<evidence type="ECO:0000256" key="1">
    <source>
        <dbReference type="ARBA" id="ARBA00004196"/>
    </source>
</evidence>
<protein>
    <submittedName>
        <fullName evidence="7">Iron complex transport system substrate-binding protein</fullName>
    </submittedName>
</protein>
<evidence type="ECO:0000256" key="2">
    <source>
        <dbReference type="ARBA" id="ARBA00008814"/>
    </source>
</evidence>
<feature type="signal peptide" evidence="5">
    <location>
        <begin position="1"/>
        <end position="22"/>
    </location>
</feature>
<gene>
    <name evidence="7" type="ORF">EDD42_0609</name>
</gene>
<dbReference type="PANTHER" id="PTHR30532">
    <property type="entry name" value="IRON III DICITRATE-BINDING PERIPLASMIC PROTEIN"/>
    <property type="match status" value="1"/>
</dbReference>
<dbReference type="GO" id="GO:0030288">
    <property type="term" value="C:outer membrane-bounded periplasmic space"/>
    <property type="evidence" value="ECO:0007669"/>
    <property type="project" value="TreeGrafter"/>
</dbReference>
<dbReference type="InterPro" id="IPR051313">
    <property type="entry name" value="Bact_iron-sidero_bind"/>
</dbReference>
<dbReference type="EMBL" id="RKHL01000001">
    <property type="protein sequence ID" value="ROR80568.1"/>
    <property type="molecule type" value="Genomic_DNA"/>
</dbReference>
<evidence type="ECO:0000256" key="4">
    <source>
        <dbReference type="ARBA" id="ARBA00022729"/>
    </source>
</evidence>
<evidence type="ECO:0000313" key="7">
    <source>
        <dbReference type="EMBL" id="ROR80568.1"/>
    </source>
</evidence>
<accession>A0A3N2BZ74</accession>
<dbReference type="AlphaFoldDB" id="A0A3N2BZ74"/>
<dbReference type="PROSITE" id="PS50983">
    <property type="entry name" value="FE_B12_PBP"/>
    <property type="match status" value="1"/>
</dbReference>
<dbReference type="GO" id="GO:1901678">
    <property type="term" value="P:iron coordination entity transport"/>
    <property type="evidence" value="ECO:0007669"/>
    <property type="project" value="UniProtKB-ARBA"/>
</dbReference>
<dbReference type="PANTHER" id="PTHR30532:SF24">
    <property type="entry name" value="FERRIC ENTEROBACTIN-BINDING PERIPLASMIC PROTEIN FEPB"/>
    <property type="match status" value="1"/>
</dbReference>
<feature type="domain" description="Fe/B12 periplasmic-binding" evidence="6">
    <location>
        <begin position="58"/>
        <end position="331"/>
    </location>
</feature>
<keyword evidence="8" id="KW-1185">Reference proteome</keyword>
<evidence type="ECO:0000259" key="6">
    <source>
        <dbReference type="PROSITE" id="PS50983"/>
    </source>
</evidence>
<comment type="subcellular location">
    <subcellularLocation>
        <location evidence="1">Cell envelope</location>
    </subcellularLocation>
</comment>
<dbReference type="Proteomes" id="UP000266915">
    <property type="component" value="Unassembled WGS sequence"/>
</dbReference>
<dbReference type="SUPFAM" id="SSF53807">
    <property type="entry name" value="Helical backbone' metal receptor"/>
    <property type="match status" value="1"/>
</dbReference>
<evidence type="ECO:0000313" key="8">
    <source>
        <dbReference type="Proteomes" id="UP000266915"/>
    </source>
</evidence>
<name>A0A3N2BZ74_9MICO</name>
<evidence type="ECO:0000256" key="3">
    <source>
        <dbReference type="ARBA" id="ARBA00022448"/>
    </source>
</evidence>
<proteinExistence type="inferred from homology"/>
<dbReference type="Pfam" id="PF01497">
    <property type="entry name" value="Peripla_BP_2"/>
    <property type="match status" value="1"/>
</dbReference>
<dbReference type="InterPro" id="IPR002491">
    <property type="entry name" value="ABC_transptr_periplasmic_BD"/>
</dbReference>
<sequence length="336" mass="34723">MRRMPRTLTAVAALAVAGLALAGCTAGSSTDDASTGTLGTVDTMFGEVTVPEPAGDLTVVALGWSDAEMALSLGVVPVGVYDWQSFGADNKAVGPWATDLFGDVTPEIIDDSGDTVNYEQIQALEPDLILNTRSAGDEKQYERLSEIAPTVFAPKGTAAFATPWDVQLEQVAAALGKPQEGDALVSATKQSINEAADLHQEFAGLTTVAATKFGDAYGAYLEGDGRFDILADLGFQQNPAVLDLEASGFYAAVSAEQVSAFDADVAVLLPIGFSAADTTADPLLASLPVVQDGRAIVLDPADELTQAYSAASVLSIPVVLEQLVPKLAEAAAKVAK</sequence>
<evidence type="ECO:0000256" key="5">
    <source>
        <dbReference type="SAM" id="SignalP"/>
    </source>
</evidence>
<comment type="similarity">
    <text evidence="2">Belongs to the bacterial solute-binding protein 8 family.</text>
</comment>
<comment type="caution">
    <text evidence="7">The sequence shown here is derived from an EMBL/GenBank/DDBJ whole genome shotgun (WGS) entry which is preliminary data.</text>
</comment>
<dbReference type="Gene3D" id="3.40.50.1980">
    <property type="entry name" value="Nitrogenase molybdenum iron protein domain"/>
    <property type="match status" value="2"/>
</dbReference>
<keyword evidence="3" id="KW-0813">Transport</keyword>
<reference evidence="7 8" key="1">
    <citation type="submission" date="2018-11" db="EMBL/GenBank/DDBJ databases">
        <title>Sequencing the genomes of 1000 actinobacteria strains.</title>
        <authorList>
            <person name="Klenk H.-P."/>
        </authorList>
    </citation>
    <scope>NUCLEOTIDE SEQUENCE [LARGE SCALE GENOMIC DNA]</scope>
    <source>
        <strain evidence="7 8">DSM 14012</strain>
    </source>
</reference>
<organism evidence="7 8">
    <name type="scientific">Plantibacter flavus</name>
    <dbReference type="NCBI Taxonomy" id="150123"/>
    <lineage>
        <taxon>Bacteria</taxon>
        <taxon>Bacillati</taxon>
        <taxon>Actinomycetota</taxon>
        <taxon>Actinomycetes</taxon>
        <taxon>Micrococcales</taxon>
        <taxon>Microbacteriaceae</taxon>
        <taxon>Plantibacter</taxon>
    </lineage>
</organism>
<dbReference type="PROSITE" id="PS51257">
    <property type="entry name" value="PROKAR_LIPOPROTEIN"/>
    <property type="match status" value="1"/>
</dbReference>
<keyword evidence="4 5" id="KW-0732">Signal</keyword>
<feature type="chain" id="PRO_5039718874" evidence="5">
    <location>
        <begin position="23"/>
        <end position="336"/>
    </location>
</feature>